<protein>
    <submittedName>
        <fullName evidence="2">Uncharacterized protein</fullName>
    </submittedName>
</protein>
<gene>
    <name evidence="2" type="ORF">PV383_14665</name>
</gene>
<dbReference type="EMBL" id="JARAWJ010000009">
    <property type="protein sequence ID" value="MDX3038405.1"/>
    <property type="molecule type" value="Genomic_DNA"/>
</dbReference>
<dbReference type="RefSeq" id="WP_064744281.1">
    <property type="nucleotide sequence ID" value="NZ_JABXWF010000002.1"/>
</dbReference>
<feature type="compositionally biased region" description="Basic and acidic residues" evidence="1">
    <location>
        <begin position="137"/>
        <end position="151"/>
    </location>
</feature>
<name>A0ABU4MPY1_9ACTN</name>
<evidence type="ECO:0000313" key="2">
    <source>
        <dbReference type="EMBL" id="MDX3038405.1"/>
    </source>
</evidence>
<accession>A0ABU4MPY1</accession>
<feature type="region of interest" description="Disordered" evidence="1">
    <location>
        <begin position="134"/>
        <end position="176"/>
    </location>
</feature>
<evidence type="ECO:0000313" key="3">
    <source>
        <dbReference type="Proteomes" id="UP001282474"/>
    </source>
</evidence>
<keyword evidence="3" id="KW-1185">Reference proteome</keyword>
<comment type="caution">
    <text evidence="2">The sequence shown here is derived from an EMBL/GenBank/DDBJ whole genome shotgun (WGS) entry which is preliminary data.</text>
</comment>
<organism evidence="2 3">
    <name type="scientific">Streptomyces caniscabiei</name>
    <dbReference type="NCBI Taxonomy" id="2746961"/>
    <lineage>
        <taxon>Bacteria</taxon>
        <taxon>Bacillati</taxon>
        <taxon>Actinomycetota</taxon>
        <taxon>Actinomycetes</taxon>
        <taxon>Kitasatosporales</taxon>
        <taxon>Streptomycetaceae</taxon>
        <taxon>Streptomyces</taxon>
    </lineage>
</organism>
<dbReference type="Proteomes" id="UP001282474">
    <property type="component" value="Unassembled WGS sequence"/>
</dbReference>
<reference evidence="2 3" key="1">
    <citation type="journal article" date="2023" name="Microb. Genom.">
        <title>Mesoterricola silvestris gen. nov., sp. nov., Mesoterricola sediminis sp. nov., Geothrix oryzae sp. nov., Geothrix edaphica sp. nov., Geothrix rubra sp. nov., and Geothrix limicola sp. nov., six novel members of Acidobacteriota isolated from soils.</title>
        <authorList>
            <person name="Weisberg A.J."/>
            <person name="Pearce E."/>
            <person name="Kramer C.G."/>
            <person name="Chang J.H."/>
            <person name="Clarke C.R."/>
        </authorList>
    </citation>
    <scope>NUCLEOTIDE SEQUENCE [LARGE SCALE GENOMIC DNA]</scope>
    <source>
        <strain evidence="2 3">NE20-4-1</strain>
    </source>
</reference>
<proteinExistence type="predicted"/>
<sequence>MNLDKFPFLGDFRELEYGRPDSPSLRGAVRATESKHGRDLIRYLRSGSLLIATPSAVRDVLSPRGAVIRGLHLLTDGKWLWFSDLSHYVERYHVALDRVFIQHAQSNHWTVPGLSDSDSDAMLTTLIGAESAETDNVTEHVRRRSESREADPDQVFRPLGWSSRVHGNGRFAPSRS</sequence>
<evidence type="ECO:0000256" key="1">
    <source>
        <dbReference type="SAM" id="MobiDB-lite"/>
    </source>
</evidence>